<proteinExistence type="predicted"/>
<feature type="transmembrane region" description="Helical" evidence="1">
    <location>
        <begin position="12"/>
        <end position="30"/>
    </location>
</feature>
<gene>
    <name evidence="2" type="ORF">ABENE_05485</name>
</gene>
<organism evidence="2 3">
    <name type="scientific">Asticcacaulis benevestitus DSM 16100 = ATCC BAA-896</name>
    <dbReference type="NCBI Taxonomy" id="1121022"/>
    <lineage>
        <taxon>Bacteria</taxon>
        <taxon>Pseudomonadati</taxon>
        <taxon>Pseudomonadota</taxon>
        <taxon>Alphaproteobacteria</taxon>
        <taxon>Caulobacterales</taxon>
        <taxon>Caulobacteraceae</taxon>
        <taxon>Asticcacaulis</taxon>
    </lineage>
</organism>
<accession>V4RRG8</accession>
<comment type="caution">
    <text evidence="2">The sequence shown here is derived from an EMBL/GenBank/DDBJ whole genome shotgun (WGS) entry which is preliminary data.</text>
</comment>
<dbReference type="Proteomes" id="UP000017837">
    <property type="component" value="Unassembled WGS sequence"/>
</dbReference>
<reference evidence="2 3" key="1">
    <citation type="journal article" date="2014" name="Nature">
        <title>Sequential evolution of bacterial morphology by co-option of a developmental regulator.</title>
        <authorList>
            <person name="Jiang C."/>
            <person name="Brown P.J."/>
            <person name="Ducret A."/>
            <person name="Brun Y.V."/>
        </authorList>
    </citation>
    <scope>NUCLEOTIDE SEQUENCE [LARGE SCALE GENOMIC DNA]</scope>
    <source>
        <strain evidence="2 3">DSM 16100</strain>
    </source>
</reference>
<name>V4RRG8_9CAUL</name>
<evidence type="ECO:0000313" key="2">
    <source>
        <dbReference type="EMBL" id="ESQ93773.1"/>
    </source>
</evidence>
<keyword evidence="1" id="KW-1133">Transmembrane helix</keyword>
<dbReference type="EMBL" id="AWGB01000007">
    <property type="protein sequence ID" value="ESQ93773.1"/>
    <property type="molecule type" value="Genomic_DNA"/>
</dbReference>
<feature type="transmembrane region" description="Helical" evidence="1">
    <location>
        <begin position="71"/>
        <end position="91"/>
    </location>
</feature>
<keyword evidence="1" id="KW-0472">Membrane</keyword>
<dbReference type="PATRIC" id="fig|1121022.4.peg.1090"/>
<evidence type="ECO:0000313" key="3">
    <source>
        <dbReference type="Proteomes" id="UP000017837"/>
    </source>
</evidence>
<sequence length="93" mass="9879">MSSEQVIALHRGALLLGTGASVVSGILWWISATVKVAISQEEFDRGDFTISDEIGGKRIDFIKTAQRQSRWNRYAAGASAVAALLLALATASS</sequence>
<keyword evidence="1" id="KW-0812">Transmembrane</keyword>
<evidence type="ECO:0000256" key="1">
    <source>
        <dbReference type="SAM" id="Phobius"/>
    </source>
</evidence>
<protein>
    <submittedName>
        <fullName evidence="2">Uncharacterized protein</fullName>
    </submittedName>
</protein>
<keyword evidence="3" id="KW-1185">Reference proteome</keyword>
<dbReference type="RefSeq" id="WP_018081797.1">
    <property type="nucleotide sequence ID" value="NZ_AQWM01000007.1"/>
</dbReference>
<dbReference type="AlphaFoldDB" id="V4RRG8"/>